<proteinExistence type="predicted"/>
<evidence type="ECO:0000313" key="1">
    <source>
        <dbReference type="EMBL" id="KAJ4352324.1"/>
    </source>
</evidence>
<sequence length="303" mass="34770">MEDPQRTGSVSGHEECSVSFMSLAAETRNQIYGLALLRRSPIKITYLSTGDRTGLRIDLEVDDILYRHGSNGIATALRNLTLLNQQLKKEAQTFFYANNAFKLRVEQPDPAKSYHNDLFFVTACVEFLEHCGADGRASLKHLIVEDLRTGTVRHDDLYCKPDIIASFLRLLHQCTKLEILEINNVLAIAPQGMKDSVAHADNQPLEEAYQHFSSHFAELPCLKKLTLGHDIKFHGISPEKRRIYEEREEAYQEKHYRAMMMELEDMMRKNLSAEVMVRTIIGEDFLLASVEGYRDGWRLVPYY</sequence>
<name>A0A9W8XJJ4_9PLEO</name>
<protein>
    <submittedName>
        <fullName evidence="1">Uncharacterized protein</fullName>
    </submittedName>
</protein>
<dbReference type="Proteomes" id="UP001140513">
    <property type="component" value="Unassembled WGS sequence"/>
</dbReference>
<dbReference type="OrthoDB" id="3751656at2759"/>
<reference evidence="1" key="1">
    <citation type="submission" date="2022-10" db="EMBL/GenBank/DDBJ databases">
        <title>Tapping the CABI collections for fungal endophytes: first genome assemblies for Collariella, Neodidymelliopsis, Ascochyta clinopodiicola, Didymella pomorum, Didymosphaeria variabile, Neocosmospora piperis and Neocucurbitaria cava.</title>
        <authorList>
            <person name="Hill R."/>
        </authorList>
    </citation>
    <scope>NUCLEOTIDE SEQUENCE</scope>
    <source>
        <strain evidence="1">IMI 356815</strain>
    </source>
</reference>
<dbReference type="AlphaFoldDB" id="A0A9W8XJJ4"/>
<organism evidence="1 2">
    <name type="scientific">Didymosphaeria variabile</name>
    <dbReference type="NCBI Taxonomy" id="1932322"/>
    <lineage>
        <taxon>Eukaryota</taxon>
        <taxon>Fungi</taxon>
        <taxon>Dikarya</taxon>
        <taxon>Ascomycota</taxon>
        <taxon>Pezizomycotina</taxon>
        <taxon>Dothideomycetes</taxon>
        <taxon>Pleosporomycetidae</taxon>
        <taxon>Pleosporales</taxon>
        <taxon>Massarineae</taxon>
        <taxon>Didymosphaeriaceae</taxon>
        <taxon>Didymosphaeria</taxon>
    </lineage>
</organism>
<dbReference type="PANTHER" id="PTHR42085">
    <property type="entry name" value="F-BOX DOMAIN-CONTAINING PROTEIN"/>
    <property type="match status" value="1"/>
</dbReference>
<dbReference type="RefSeq" id="XP_056070680.1">
    <property type="nucleotide sequence ID" value="XM_056216433.1"/>
</dbReference>
<dbReference type="PANTHER" id="PTHR42085:SF2">
    <property type="entry name" value="F-BOX DOMAIN-CONTAINING PROTEIN"/>
    <property type="match status" value="1"/>
</dbReference>
<dbReference type="EMBL" id="JAPEUX010000005">
    <property type="protein sequence ID" value="KAJ4352324.1"/>
    <property type="molecule type" value="Genomic_DNA"/>
</dbReference>
<evidence type="ECO:0000313" key="2">
    <source>
        <dbReference type="Proteomes" id="UP001140513"/>
    </source>
</evidence>
<keyword evidence="2" id="KW-1185">Reference proteome</keyword>
<dbReference type="GeneID" id="80911202"/>
<gene>
    <name evidence="1" type="ORF">N0V89_007672</name>
</gene>
<accession>A0A9W8XJJ4</accession>
<dbReference type="InterPro" id="IPR038883">
    <property type="entry name" value="AN11006-like"/>
</dbReference>
<comment type="caution">
    <text evidence="1">The sequence shown here is derived from an EMBL/GenBank/DDBJ whole genome shotgun (WGS) entry which is preliminary data.</text>
</comment>